<comment type="cofactor">
    <cofactor evidence="14 17">
        <name>Zn(2+)</name>
        <dbReference type="ChEBI" id="CHEBI:29105"/>
    </cofactor>
    <text evidence="14 17">Binds 1 zinc ion.</text>
</comment>
<dbReference type="GO" id="GO:0008835">
    <property type="term" value="F:diaminohydroxyphosphoribosylaminopyrimidine deaminase activity"/>
    <property type="evidence" value="ECO:0007669"/>
    <property type="project" value="UniProtKB-EC"/>
</dbReference>
<feature type="binding site" evidence="16">
    <location>
        <position position="282"/>
    </location>
    <ligand>
        <name>substrate</name>
    </ligand>
</feature>
<comment type="catalytic activity">
    <reaction evidence="13 14">
        <text>2,5-diamino-6-hydroxy-4-(5-phosphoribosylamino)-pyrimidine + H2O + H(+) = 5-amino-6-(5-phospho-D-ribosylamino)uracil + NH4(+)</text>
        <dbReference type="Rhea" id="RHEA:21868"/>
        <dbReference type="ChEBI" id="CHEBI:15377"/>
        <dbReference type="ChEBI" id="CHEBI:15378"/>
        <dbReference type="ChEBI" id="CHEBI:28938"/>
        <dbReference type="ChEBI" id="CHEBI:58453"/>
        <dbReference type="ChEBI" id="CHEBI:58614"/>
        <dbReference type="EC" id="3.5.4.26"/>
    </reaction>
</comment>
<dbReference type="GO" id="GO:0009231">
    <property type="term" value="P:riboflavin biosynthetic process"/>
    <property type="evidence" value="ECO:0007669"/>
    <property type="project" value="UniProtKB-UniPathway"/>
</dbReference>
<dbReference type="NCBIfam" id="TIGR00326">
    <property type="entry name" value="eubact_ribD"/>
    <property type="match status" value="1"/>
</dbReference>
<feature type="binding site" evidence="16">
    <location>
        <position position="160"/>
    </location>
    <ligand>
        <name>NADP(+)</name>
        <dbReference type="ChEBI" id="CHEBI:58349"/>
    </ligand>
</feature>
<gene>
    <name evidence="20" type="primary">ribD</name>
    <name evidence="20" type="ORF">HZZ10_03500</name>
</gene>
<dbReference type="Pfam" id="PF00383">
    <property type="entry name" value="dCMP_cyt_deam_1"/>
    <property type="match status" value="1"/>
</dbReference>
<feature type="binding site" evidence="16">
    <location>
        <position position="206"/>
    </location>
    <ligand>
        <name>substrate</name>
    </ligand>
</feature>
<feature type="binding site" evidence="16">
    <location>
        <position position="210"/>
    </location>
    <ligand>
        <name>substrate</name>
    </ligand>
</feature>
<keyword evidence="6 14" id="KW-0686">Riboflavin biosynthesis</keyword>
<dbReference type="PROSITE" id="PS51747">
    <property type="entry name" value="CYT_DCMP_DEAMINASES_2"/>
    <property type="match status" value="1"/>
</dbReference>
<comment type="function">
    <text evidence="1 14">Converts 2,5-diamino-6-(ribosylamino)-4(3h)-pyrimidinone 5'-phosphate into 5-amino-6-(ribosylamino)-2,4(1h,3h)-pyrimidinedione 5'-phosphate.</text>
</comment>
<dbReference type="Proteomes" id="UP000561011">
    <property type="component" value="Unassembled WGS sequence"/>
</dbReference>
<dbReference type="SUPFAM" id="SSF53927">
    <property type="entry name" value="Cytidine deaminase-like"/>
    <property type="match status" value="1"/>
</dbReference>
<evidence type="ECO:0000256" key="9">
    <source>
        <dbReference type="ARBA" id="ARBA00022857"/>
    </source>
</evidence>
<feature type="active site" description="Proton donor" evidence="15">
    <location>
        <position position="56"/>
    </location>
</feature>
<keyword evidence="10 14" id="KW-0560">Oxidoreductase</keyword>
<evidence type="ECO:0000313" key="21">
    <source>
        <dbReference type="Proteomes" id="UP000561011"/>
    </source>
</evidence>
<feature type="binding site" evidence="17">
    <location>
        <position position="82"/>
    </location>
    <ligand>
        <name>Zn(2+)</name>
        <dbReference type="ChEBI" id="CHEBI:29105"/>
        <note>catalytic</note>
    </ligand>
</feature>
<feature type="binding site" evidence="17">
    <location>
        <position position="54"/>
    </location>
    <ligand>
        <name>Zn(2+)</name>
        <dbReference type="ChEBI" id="CHEBI:29105"/>
        <note>catalytic</note>
    </ligand>
</feature>
<comment type="similarity">
    <text evidence="5 14">In the C-terminal section; belongs to the HTP reductase family.</text>
</comment>
<dbReference type="InterPro" id="IPR002125">
    <property type="entry name" value="CMP_dCMP_dom"/>
</dbReference>
<keyword evidence="14 20" id="KW-0378">Hydrolase</keyword>
<sequence length="353" mass="36428">MAYALDLARRGPAHGPNPQVGCVLLAPAPGPDAPGIFARDVLAVGWHRGAGTPHAEADALARAEAAGVDVRGATAVVTLEPCNHTGRTGPCAQALLDAGVGEVVVSVSDPNPVAAGGAEHLRAHGVEVRTGLMLDAGEELLRVWLASVRLGRPFVTLKTATSLDGCVAAADGSSRWITGPESRGHAHGVRATVDAILVGSGTVAADDPTLTARPATGEAEDHERSSTTPVHQPLRAVMGERPVPDDARIRGDDGRFIHLTTHDVHEALARLAALEVRHVLVEGGPTVATAFVTAGMVDEIHSYVAPVLVGEGRRVVGSLGGQSIDDAVRWSTSTVERLGEDVLVVARAVRPPP</sequence>
<evidence type="ECO:0000256" key="18">
    <source>
        <dbReference type="SAM" id="MobiDB-lite"/>
    </source>
</evidence>
<keyword evidence="21" id="KW-1185">Reference proteome</keyword>
<dbReference type="PANTHER" id="PTHR38011:SF7">
    <property type="entry name" value="2,5-DIAMINO-6-RIBOSYLAMINO-4(3H)-PYRIMIDINONE 5'-PHOSPHATE REDUCTASE"/>
    <property type="match status" value="1"/>
</dbReference>
<evidence type="ECO:0000256" key="15">
    <source>
        <dbReference type="PIRSR" id="PIRSR006769-1"/>
    </source>
</evidence>
<dbReference type="UniPathway" id="UPA00275">
    <property type="reaction ID" value="UER00401"/>
</dbReference>
<evidence type="ECO:0000256" key="5">
    <source>
        <dbReference type="ARBA" id="ARBA00007417"/>
    </source>
</evidence>
<protein>
    <recommendedName>
        <fullName evidence="14">Riboflavin biosynthesis protein RibD</fullName>
    </recommendedName>
    <domain>
        <recommendedName>
            <fullName evidence="14">Diaminohydroxyphosphoribosylaminopyrimidine deaminase</fullName>
            <shortName evidence="14">DRAP deaminase</shortName>
            <ecNumber evidence="14">3.5.4.26</ecNumber>
        </recommendedName>
        <alternativeName>
            <fullName evidence="14">Riboflavin-specific deaminase</fullName>
        </alternativeName>
    </domain>
    <domain>
        <recommendedName>
            <fullName evidence="14">5-amino-6-(5-phosphoribosylamino)uracil reductase</fullName>
            <ecNumber evidence="14">1.1.1.193</ecNumber>
        </recommendedName>
        <alternativeName>
            <fullName evidence="14">HTP reductase</fullName>
        </alternativeName>
    </domain>
</protein>
<comment type="pathway">
    <text evidence="3 14">Cofactor biosynthesis; riboflavin biosynthesis; 5-amino-6-(D-ribitylamino)uracil from GTP: step 3/4.</text>
</comment>
<keyword evidence="7 14" id="KW-0479">Metal-binding</keyword>
<evidence type="ECO:0000256" key="6">
    <source>
        <dbReference type="ARBA" id="ARBA00022619"/>
    </source>
</evidence>
<feature type="domain" description="CMP/dCMP-type deaminase" evidence="19">
    <location>
        <begin position="1"/>
        <end position="129"/>
    </location>
</feature>
<proteinExistence type="inferred from homology"/>
<evidence type="ECO:0000256" key="4">
    <source>
        <dbReference type="ARBA" id="ARBA00005259"/>
    </source>
</evidence>
<dbReference type="Gene3D" id="3.40.140.10">
    <property type="entry name" value="Cytidine Deaminase, domain 2"/>
    <property type="match status" value="1"/>
</dbReference>
<evidence type="ECO:0000256" key="14">
    <source>
        <dbReference type="PIRNR" id="PIRNR006769"/>
    </source>
</evidence>
<dbReference type="RefSeq" id="WP_179912468.1">
    <property type="nucleotide sequence ID" value="NZ_JACBYE010000005.1"/>
</dbReference>
<evidence type="ECO:0000256" key="13">
    <source>
        <dbReference type="ARBA" id="ARBA00049886"/>
    </source>
</evidence>
<dbReference type="EC" id="3.5.4.26" evidence="14"/>
<comment type="similarity">
    <text evidence="4 14">In the N-terminal section; belongs to the cytidine and deoxycytidylate deaminase family.</text>
</comment>
<accession>A0A853EQH3</accession>
<evidence type="ECO:0000256" key="1">
    <source>
        <dbReference type="ARBA" id="ARBA00002151"/>
    </source>
</evidence>
<feature type="binding site" evidence="16">
    <location>
        <position position="190"/>
    </location>
    <ligand>
        <name>substrate</name>
    </ligand>
</feature>
<evidence type="ECO:0000256" key="8">
    <source>
        <dbReference type="ARBA" id="ARBA00022833"/>
    </source>
</evidence>
<comment type="catalytic activity">
    <reaction evidence="12 14">
        <text>5-amino-6-(5-phospho-D-ribitylamino)uracil + NADP(+) = 5-amino-6-(5-phospho-D-ribosylamino)uracil + NADPH + H(+)</text>
        <dbReference type="Rhea" id="RHEA:17845"/>
        <dbReference type="ChEBI" id="CHEBI:15378"/>
        <dbReference type="ChEBI" id="CHEBI:57783"/>
        <dbReference type="ChEBI" id="CHEBI:58349"/>
        <dbReference type="ChEBI" id="CHEBI:58421"/>
        <dbReference type="ChEBI" id="CHEBI:58453"/>
        <dbReference type="EC" id="1.1.1.193"/>
    </reaction>
</comment>
<evidence type="ECO:0000256" key="2">
    <source>
        <dbReference type="ARBA" id="ARBA00004882"/>
    </source>
</evidence>
<feature type="binding site" evidence="16">
    <location>
        <position position="176"/>
    </location>
    <ligand>
        <name>NADP(+)</name>
        <dbReference type="ChEBI" id="CHEBI:58349"/>
    </ligand>
</feature>
<keyword evidence="8 14" id="KW-0862">Zinc</keyword>
<dbReference type="InterPro" id="IPR016193">
    <property type="entry name" value="Cytidine_deaminase-like"/>
</dbReference>
<evidence type="ECO:0000256" key="3">
    <source>
        <dbReference type="ARBA" id="ARBA00004910"/>
    </source>
</evidence>
<feature type="binding site" evidence="16">
    <location>
        <position position="174"/>
    </location>
    <ligand>
        <name>substrate</name>
    </ligand>
</feature>
<dbReference type="PANTHER" id="PTHR38011">
    <property type="entry name" value="DIHYDROFOLATE REDUCTASE FAMILY PROTEIN (AFU_ORTHOLOGUE AFUA_8G06820)"/>
    <property type="match status" value="1"/>
</dbReference>
<evidence type="ECO:0000313" key="20">
    <source>
        <dbReference type="EMBL" id="NYS92597.1"/>
    </source>
</evidence>
<dbReference type="EC" id="1.1.1.193" evidence="14"/>
<comment type="pathway">
    <text evidence="2 14">Cofactor biosynthesis; riboflavin biosynthesis; 5-amino-6-(D-ribitylamino)uracil from GTP: step 2/4.</text>
</comment>
<evidence type="ECO:0000256" key="11">
    <source>
        <dbReference type="ARBA" id="ARBA00023268"/>
    </source>
</evidence>
<evidence type="ECO:0000259" key="19">
    <source>
        <dbReference type="PROSITE" id="PS51747"/>
    </source>
</evidence>
<evidence type="ECO:0000256" key="12">
    <source>
        <dbReference type="ARBA" id="ARBA00049861"/>
    </source>
</evidence>
<dbReference type="InterPro" id="IPR016192">
    <property type="entry name" value="APOBEC/CMP_deaminase_Zn-bd"/>
</dbReference>
<feature type="binding site" evidence="16">
    <location>
        <begin position="284"/>
        <end position="290"/>
    </location>
    <ligand>
        <name>NADP(+)</name>
        <dbReference type="ChEBI" id="CHEBI:58349"/>
    </ligand>
</feature>
<dbReference type="InterPro" id="IPR002734">
    <property type="entry name" value="RibDG_C"/>
</dbReference>
<dbReference type="PIRSF" id="PIRSF006769">
    <property type="entry name" value="RibD"/>
    <property type="match status" value="1"/>
</dbReference>
<dbReference type="Pfam" id="PF01872">
    <property type="entry name" value="RibD_C"/>
    <property type="match status" value="1"/>
</dbReference>
<dbReference type="InterPro" id="IPR004794">
    <property type="entry name" value="Eubact_RibD"/>
</dbReference>
<feature type="binding site" evidence="16">
    <location>
        <position position="202"/>
    </location>
    <ligand>
        <name>NADP(+)</name>
        <dbReference type="ChEBI" id="CHEBI:58349"/>
    </ligand>
</feature>
<dbReference type="InterPro" id="IPR024072">
    <property type="entry name" value="DHFR-like_dom_sf"/>
</dbReference>
<comment type="caution">
    <text evidence="20">The sequence shown here is derived from an EMBL/GenBank/DDBJ whole genome shotgun (WGS) entry which is preliminary data.</text>
</comment>
<evidence type="ECO:0000256" key="10">
    <source>
        <dbReference type="ARBA" id="ARBA00023002"/>
    </source>
</evidence>
<dbReference type="InterPro" id="IPR050765">
    <property type="entry name" value="Riboflavin_Biosynth_HTPR"/>
</dbReference>
<evidence type="ECO:0000256" key="7">
    <source>
        <dbReference type="ARBA" id="ARBA00022723"/>
    </source>
</evidence>
<name>A0A853EQH3_9MICO</name>
<keyword evidence="11" id="KW-0511">Multifunctional enzyme</keyword>
<dbReference type="GO" id="GO:0008270">
    <property type="term" value="F:zinc ion binding"/>
    <property type="evidence" value="ECO:0007669"/>
    <property type="project" value="InterPro"/>
</dbReference>
<dbReference type="GO" id="GO:0008703">
    <property type="term" value="F:5-amino-6-(5-phosphoribosylamino)uracil reductase activity"/>
    <property type="evidence" value="ECO:0007669"/>
    <property type="project" value="UniProtKB-EC"/>
</dbReference>
<dbReference type="SUPFAM" id="SSF53597">
    <property type="entry name" value="Dihydrofolate reductase-like"/>
    <property type="match status" value="1"/>
</dbReference>
<dbReference type="AlphaFoldDB" id="A0A853EQH3"/>
<reference evidence="20 21" key="1">
    <citation type="submission" date="2020-07" db="EMBL/GenBank/DDBJ databases">
        <title>MOT database genomes.</title>
        <authorList>
            <person name="Joseph S."/>
            <person name="Aduse-Opoku J."/>
            <person name="Hashim A."/>
            <person name="Wade W."/>
            <person name="Curtis M."/>
        </authorList>
    </citation>
    <scope>NUCLEOTIDE SEQUENCE [LARGE SCALE GENOMIC DNA]</scope>
    <source>
        <strain evidence="20 21">DSM 100099</strain>
    </source>
</reference>
<feature type="binding site" evidence="17">
    <location>
        <position position="91"/>
    </location>
    <ligand>
        <name>Zn(2+)</name>
        <dbReference type="ChEBI" id="CHEBI:29105"/>
        <note>catalytic</note>
    </ligand>
</feature>
<dbReference type="EMBL" id="JACBYE010000005">
    <property type="protein sequence ID" value="NYS92597.1"/>
    <property type="molecule type" value="Genomic_DNA"/>
</dbReference>
<feature type="region of interest" description="Disordered" evidence="18">
    <location>
        <begin position="205"/>
        <end position="232"/>
    </location>
</feature>
<keyword evidence="9 14" id="KW-0521">NADP</keyword>
<organism evidence="20 21">
    <name type="scientific">Sanguibacter inulinus</name>
    <dbReference type="NCBI Taxonomy" id="60922"/>
    <lineage>
        <taxon>Bacteria</taxon>
        <taxon>Bacillati</taxon>
        <taxon>Actinomycetota</taxon>
        <taxon>Actinomycetes</taxon>
        <taxon>Micrococcales</taxon>
        <taxon>Sanguibacteraceae</taxon>
        <taxon>Sanguibacter</taxon>
    </lineage>
</organism>
<evidence type="ECO:0000256" key="16">
    <source>
        <dbReference type="PIRSR" id="PIRSR006769-2"/>
    </source>
</evidence>
<feature type="binding site" evidence="16">
    <location>
        <position position="213"/>
    </location>
    <ligand>
        <name>substrate</name>
    </ligand>
</feature>
<evidence type="ECO:0000256" key="17">
    <source>
        <dbReference type="PIRSR" id="PIRSR006769-3"/>
    </source>
</evidence>
<dbReference type="Gene3D" id="3.40.430.10">
    <property type="entry name" value="Dihydrofolate Reductase, subunit A"/>
    <property type="match status" value="2"/>
</dbReference>
<dbReference type="PROSITE" id="PS00903">
    <property type="entry name" value="CYT_DCMP_DEAMINASES_1"/>
    <property type="match status" value="1"/>
</dbReference>